<dbReference type="InterPro" id="IPR041664">
    <property type="entry name" value="AAA_16"/>
</dbReference>
<accession>A0ABP6FK78</accession>
<dbReference type="RefSeq" id="WP_346154902.1">
    <property type="nucleotide sequence ID" value="NZ_BAAATE010000037.1"/>
</dbReference>
<protein>
    <submittedName>
        <fullName evidence="4">LuxR family transcriptional regulator</fullName>
    </submittedName>
</protein>
<dbReference type="InterPro" id="IPR000792">
    <property type="entry name" value="Tscrpt_reg_LuxR_C"/>
</dbReference>
<dbReference type="InterPro" id="IPR027417">
    <property type="entry name" value="P-loop_NTPase"/>
</dbReference>
<reference evidence="5" key="1">
    <citation type="journal article" date="2019" name="Int. J. Syst. Evol. Microbiol.">
        <title>The Global Catalogue of Microorganisms (GCM) 10K type strain sequencing project: providing services to taxonomists for standard genome sequencing and annotation.</title>
        <authorList>
            <consortium name="The Broad Institute Genomics Platform"/>
            <consortium name="The Broad Institute Genome Sequencing Center for Infectious Disease"/>
            <person name="Wu L."/>
            <person name="Ma J."/>
        </authorList>
    </citation>
    <scope>NUCLEOTIDE SEQUENCE [LARGE SCALE GENOMIC DNA]</scope>
    <source>
        <strain evidence="5">JCM 6835</strain>
    </source>
</reference>
<evidence type="ECO:0000259" key="3">
    <source>
        <dbReference type="PROSITE" id="PS50043"/>
    </source>
</evidence>
<dbReference type="CDD" id="cd06170">
    <property type="entry name" value="LuxR_C_like"/>
    <property type="match status" value="1"/>
</dbReference>
<organism evidence="4 5">
    <name type="scientific">Nonomuraea recticatena</name>
    <dbReference type="NCBI Taxonomy" id="46178"/>
    <lineage>
        <taxon>Bacteria</taxon>
        <taxon>Bacillati</taxon>
        <taxon>Actinomycetota</taxon>
        <taxon>Actinomycetes</taxon>
        <taxon>Streptosporangiales</taxon>
        <taxon>Streptosporangiaceae</taxon>
        <taxon>Nonomuraea</taxon>
    </lineage>
</organism>
<dbReference type="EMBL" id="BAAATE010000037">
    <property type="protein sequence ID" value="GAA2693567.1"/>
    <property type="molecule type" value="Genomic_DNA"/>
</dbReference>
<dbReference type="Proteomes" id="UP001501666">
    <property type="component" value="Unassembled WGS sequence"/>
</dbReference>
<evidence type="ECO:0000313" key="4">
    <source>
        <dbReference type="EMBL" id="GAA2693567.1"/>
    </source>
</evidence>
<dbReference type="Gene3D" id="1.10.10.10">
    <property type="entry name" value="Winged helix-like DNA-binding domain superfamily/Winged helix DNA-binding domain"/>
    <property type="match status" value="1"/>
</dbReference>
<keyword evidence="5" id="KW-1185">Reference proteome</keyword>
<dbReference type="Pfam" id="PF00196">
    <property type="entry name" value="GerE"/>
    <property type="match status" value="1"/>
</dbReference>
<evidence type="ECO:0000256" key="2">
    <source>
        <dbReference type="ARBA" id="ARBA00022840"/>
    </source>
</evidence>
<evidence type="ECO:0000256" key="1">
    <source>
        <dbReference type="ARBA" id="ARBA00022741"/>
    </source>
</evidence>
<dbReference type="SUPFAM" id="SSF52540">
    <property type="entry name" value="P-loop containing nucleoside triphosphate hydrolases"/>
    <property type="match status" value="1"/>
</dbReference>
<dbReference type="Gene3D" id="3.40.50.300">
    <property type="entry name" value="P-loop containing nucleotide triphosphate hydrolases"/>
    <property type="match status" value="1"/>
</dbReference>
<dbReference type="InterPro" id="IPR016032">
    <property type="entry name" value="Sig_transdc_resp-reg_C-effctor"/>
</dbReference>
<dbReference type="PROSITE" id="PS50043">
    <property type="entry name" value="HTH_LUXR_2"/>
    <property type="match status" value="1"/>
</dbReference>
<evidence type="ECO:0000313" key="5">
    <source>
        <dbReference type="Proteomes" id="UP001501666"/>
    </source>
</evidence>
<proteinExistence type="predicted"/>
<comment type="caution">
    <text evidence="4">The sequence shown here is derived from an EMBL/GenBank/DDBJ whole genome shotgun (WGS) entry which is preliminary data.</text>
</comment>
<dbReference type="PANTHER" id="PTHR16305:SF35">
    <property type="entry name" value="TRANSCRIPTIONAL ACTIVATOR DOMAIN"/>
    <property type="match status" value="1"/>
</dbReference>
<dbReference type="SUPFAM" id="SSF46894">
    <property type="entry name" value="C-terminal effector domain of the bipartite response regulators"/>
    <property type="match status" value="1"/>
</dbReference>
<keyword evidence="1" id="KW-0547">Nucleotide-binding</keyword>
<dbReference type="Pfam" id="PF13191">
    <property type="entry name" value="AAA_16"/>
    <property type="match status" value="1"/>
</dbReference>
<keyword evidence="2" id="KW-0067">ATP-binding</keyword>
<gene>
    <name evidence="4" type="ORF">GCM10010412_085160</name>
</gene>
<dbReference type="PANTHER" id="PTHR16305">
    <property type="entry name" value="TESTICULAR SOLUBLE ADENYLYL CYCLASE"/>
    <property type="match status" value="1"/>
</dbReference>
<dbReference type="SMART" id="SM00421">
    <property type="entry name" value="HTH_LUXR"/>
    <property type="match status" value="1"/>
</dbReference>
<dbReference type="PRINTS" id="PR00038">
    <property type="entry name" value="HTHLUXR"/>
</dbReference>
<dbReference type="InterPro" id="IPR036388">
    <property type="entry name" value="WH-like_DNA-bd_sf"/>
</dbReference>
<feature type="domain" description="HTH luxR-type" evidence="3">
    <location>
        <begin position="849"/>
        <end position="914"/>
    </location>
</feature>
<name>A0ABP6FK78_9ACTN</name>
<sequence length="914" mass="96783">MASIPPGSHLRGRALEQEVLDRLLRDVHDGHSRALVLRGEYGIGKTALLTYLAGQTPVGRVVRTAGVETESEIPYAALQQVCAPLLDHLDRLPEAQREALTTAFGLSRGKPPGQLLIALAVLGLLAEAAADEPLVCVVDDAEWLDGLSGAILASVARRLHAESVALVFAVSTSATAPAQANAEYLAGLPELRVDGLGDDDARALLDSVLPEPVDPQVRDRIVAEARGNPLALLELPRGLSPAELAFGFDGARSASPVSRVEEDYRREIAALPADTRQLVLAAAVEAVGDGALLLRALERLGIGPEAAAPARIDGLMEIGARVRFRHPLVRAAARRSADAAELREVHRALAEVIDPSREPDRRAWHRAQATVATDEEVAEELERSIGHALARGGYAAVAHVLERAAELSADSTAHAARLLVAADAYLTAGMPVRVSQLLDIAGTAPLDPKRQAHAERLRAQAAFALTHGRAAGPRLLAAAQRLAELEPAAARETYLWALGVALHAGPIEGEDLRRAAAGARAMPPGTDAVGLLLTGLATWVLDGHAAAVPELRRALRTLSDDDDLRLLWLAAPASYAVWDDETWYQLSERAVAHARATGALSLLPAALSSLAGALIQGGRFADAAALTDQIDALGRATGLVPDLCPALTLAAARGREAEAGELIATVLRDADAYGEGRLNGMADVAAALLYNGLGEYPAAMRAAQRAAGRDDLGVGNWALVESVEAAARAGETGIASMARERLSERTRAAGSDWALGVQALADALAGSAGEAEDRYREAIEQLSTTRLDLLVARARLLYGEWLRRAGRRTDARDELRAAHHAFAAMGAEAFARRAGRELEATGETVQSRTNGPRDELTPQETQVARLAVTGRTNAEIGAALFLSPRTVEWHLRKVFTKLRIASRRELAAALRVQP</sequence>